<accession>A0A0F0L6R1</accession>
<protein>
    <submittedName>
        <fullName evidence="3">Lipoprotein LpqB</fullName>
    </submittedName>
</protein>
<dbReference type="InterPro" id="IPR059026">
    <property type="entry name" value="LpqB_N"/>
</dbReference>
<dbReference type="InterPro" id="IPR019606">
    <property type="entry name" value="GerMN"/>
</dbReference>
<dbReference type="OrthoDB" id="3226781at2"/>
<evidence type="ECO:0000313" key="3">
    <source>
        <dbReference type="EMBL" id="KJL28379.1"/>
    </source>
</evidence>
<dbReference type="Pfam" id="PF25976">
    <property type="entry name" value="LpqB_N"/>
    <property type="match status" value="1"/>
</dbReference>
<keyword evidence="1" id="KW-0732">Signal</keyword>
<proteinExistence type="predicted"/>
<evidence type="ECO:0000256" key="1">
    <source>
        <dbReference type="SAM" id="SignalP"/>
    </source>
</evidence>
<dbReference type="AlphaFoldDB" id="A0A0F0L6R1"/>
<gene>
    <name evidence="3" type="primary">lpqB</name>
    <name evidence="3" type="ORF">RS83_03450</name>
</gene>
<dbReference type="InterPro" id="IPR018910">
    <property type="entry name" value="LpqB_C"/>
</dbReference>
<dbReference type="Pfam" id="PF10646">
    <property type="entry name" value="Germane"/>
    <property type="match status" value="1"/>
</dbReference>
<dbReference type="SMART" id="SM00909">
    <property type="entry name" value="Germane"/>
    <property type="match status" value="1"/>
</dbReference>
<evidence type="ECO:0000259" key="2">
    <source>
        <dbReference type="SMART" id="SM00909"/>
    </source>
</evidence>
<keyword evidence="3" id="KW-0449">Lipoprotein</keyword>
<evidence type="ECO:0000313" key="4">
    <source>
        <dbReference type="Proteomes" id="UP000033640"/>
    </source>
</evidence>
<organism evidence="3 4">
    <name type="scientific">Microbacterium oxydans</name>
    <dbReference type="NCBI Taxonomy" id="82380"/>
    <lineage>
        <taxon>Bacteria</taxon>
        <taxon>Bacillati</taxon>
        <taxon>Actinomycetota</taxon>
        <taxon>Actinomycetes</taxon>
        <taxon>Micrococcales</taxon>
        <taxon>Microbacteriaceae</taxon>
        <taxon>Microbacterium</taxon>
    </lineage>
</organism>
<dbReference type="RefSeq" id="WP_045280642.1">
    <property type="nucleotide sequence ID" value="NZ_CAKKLT010000034.1"/>
</dbReference>
<feature type="signal peptide" evidence="1">
    <location>
        <begin position="1"/>
        <end position="24"/>
    </location>
</feature>
<comment type="caution">
    <text evidence="3">The sequence shown here is derived from an EMBL/GenBank/DDBJ whole genome shotgun (WGS) entry which is preliminary data.</text>
</comment>
<dbReference type="PATRIC" id="fig|82380.11.peg.3480"/>
<feature type="domain" description="GerMN" evidence="2">
    <location>
        <begin position="215"/>
        <end position="308"/>
    </location>
</feature>
<reference evidence="3 4" key="1">
    <citation type="submission" date="2015-02" db="EMBL/GenBank/DDBJ databases">
        <title>Draft genome sequences of ten Microbacterium spp. with emphasis on heavy metal contaminated environments.</title>
        <authorList>
            <person name="Corretto E."/>
        </authorList>
    </citation>
    <scope>NUCLEOTIDE SEQUENCE [LARGE SCALE GENOMIC DNA]</scope>
    <source>
        <strain evidence="3 4">BEL4b</strain>
    </source>
</reference>
<dbReference type="EMBL" id="JYIW01000026">
    <property type="protein sequence ID" value="KJL28379.1"/>
    <property type="molecule type" value="Genomic_DNA"/>
</dbReference>
<sequence length="573" mass="60196">MKTRSVTRMLRGVAAVAAALVLSACTGLPMSGDVNVGLDLGEVPEDSDFLFIASGPAPGSGPREIVEGFLEAAISPADNWNTARSFLTPKLQTTWQPGAGVSIDDAVVSRTISSSIPDDEVESADSGVVQVQIDLVASVDGDGSYSESRGPSSRPFTVERTDDGEWRISQAPDGIVIDQARFPRVFDSYALQYFDQSWTHLVPDTRWFPRRTSIATTVTRALVGGSPSPWLEDAVRTAFPADVQLAQDAVLIDRQQVADVALTPAASRLDPTTLARMRTQLQQTLDLADVRVSQVRFTVEGRTLDAGVVNLPADAADQGPVVLTDDAFGVIVGDEVSPIEGISDEILTLPQRVRAVDLARDALHAAVQLADGGVYVVGDGRVDLLDQRPGLIEPSLDPYGYTWTVPAGEPAALTAWSTNVAEHAIAKAWPNASAISALRVSVDGARVAAVITLGGQHWVVVAAIVRDEAGVPVQLGEAKQVTLVDGDARGLVWLGPERLGVLVDAPSPVLLTQLVGGPGVVEVPPTGTVSLAGARTESGIRALDATGTLYAHAGSAWREVATGVQVLATRSGE</sequence>
<dbReference type="Pfam" id="PF10647">
    <property type="entry name" value="Gmad1"/>
    <property type="match status" value="1"/>
</dbReference>
<dbReference type="PROSITE" id="PS51257">
    <property type="entry name" value="PROKAR_LIPOPROTEIN"/>
    <property type="match status" value="1"/>
</dbReference>
<feature type="chain" id="PRO_5039364159" evidence="1">
    <location>
        <begin position="25"/>
        <end position="573"/>
    </location>
</feature>
<dbReference type="Proteomes" id="UP000033640">
    <property type="component" value="Unassembled WGS sequence"/>
</dbReference>
<name>A0A0F0L6R1_9MICO</name>